<organism evidence="2 3">
    <name type="scientific">Rosistilla ulvae</name>
    <dbReference type="NCBI Taxonomy" id="1930277"/>
    <lineage>
        <taxon>Bacteria</taxon>
        <taxon>Pseudomonadati</taxon>
        <taxon>Planctomycetota</taxon>
        <taxon>Planctomycetia</taxon>
        <taxon>Pirellulales</taxon>
        <taxon>Pirellulaceae</taxon>
        <taxon>Rosistilla</taxon>
    </lineage>
</organism>
<name>A0A517LX14_9BACT</name>
<dbReference type="OrthoDB" id="212511at2"/>
<feature type="signal peptide" evidence="1">
    <location>
        <begin position="1"/>
        <end position="26"/>
    </location>
</feature>
<feature type="chain" id="PRO_5022072359" description="Tetratricopeptide repeat protein" evidence="1">
    <location>
        <begin position="27"/>
        <end position="581"/>
    </location>
</feature>
<reference evidence="2 3" key="1">
    <citation type="submission" date="2019-02" db="EMBL/GenBank/DDBJ databases">
        <title>Deep-cultivation of Planctomycetes and their phenomic and genomic characterization uncovers novel biology.</title>
        <authorList>
            <person name="Wiegand S."/>
            <person name="Jogler M."/>
            <person name="Boedeker C."/>
            <person name="Pinto D."/>
            <person name="Vollmers J."/>
            <person name="Rivas-Marin E."/>
            <person name="Kohn T."/>
            <person name="Peeters S.H."/>
            <person name="Heuer A."/>
            <person name="Rast P."/>
            <person name="Oberbeckmann S."/>
            <person name="Bunk B."/>
            <person name="Jeske O."/>
            <person name="Meyerdierks A."/>
            <person name="Storesund J.E."/>
            <person name="Kallscheuer N."/>
            <person name="Luecker S."/>
            <person name="Lage O.M."/>
            <person name="Pohl T."/>
            <person name="Merkel B.J."/>
            <person name="Hornburger P."/>
            <person name="Mueller R.-W."/>
            <person name="Bruemmer F."/>
            <person name="Labrenz M."/>
            <person name="Spormann A.M."/>
            <person name="Op den Camp H."/>
            <person name="Overmann J."/>
            <person name="Amann R."/>
            <person name="Jetten M.S.M."/>
            <person name="Mascher T."/>
            <person name="Medema M.H."/>
            <person name="Devos D.P."/>
            <person name="Kaster A.-K."/>
            <person name="Ovreas L."/>
            <person name="Rohde M."/>
            <person name="Galperin M.Y."/>
            <person name="Jogler C."/>
        </authorList>
    </citation>
    <scope>NUCLEOTIDE SEQUENCE [LARGE SCALE GENOMIC DNA]</scope>
    <source>
        <strain evidence="2 3">EC9</strain>
    </source>
</reference>
<evidence type="ECO:0000313" key="2">
    <source>
        <dbReference type="EMBL" id="QDS87165.1"/>
    </source>
</evidence>
<evidence type="ECO:0000313" key="3">
    <source>
        <dbReference type="Proteomes" id="UP000319557"/>
    </source>
</evidence>
<keyword evidence="1" id="KW-0732">Signal</keyword>
<evidence type="ECO:0000256" key="1">
    <source>
        <dbReference type="SAM" id="SignalP"/>
    </source>
</evidence>
<proteinExistence type="predicted"/>
<dbReference type="AlphaFoldDB" id="A0A517LX14"/>
<dbReference type="RefSeq" id="WP_145343352.1">
    <property type="nucleotide sequence ID" value="NZ_CP036261.1"/>
</dbReference>
<gene>
    <name evidence="2" type="ORF">EC9_13420</name>
</gene>
<evidence type="ECO:0008006" key="4">
    <source>
        <dbReference type="Google" id="ProtNLM"/>
    </source>
</evidence>
<accession>A0A517LX14</accession>
<dbReference type="KEGG" id="ruv:EC9_13420"/>
<dbReference type="Gene3D" id="1.25.40.10">
    <property type="entry name" value="Tetratricopeptide repeat domain"/>
    <property type="match status" value="1"/>
</dbReference>
<keyword evidence="3" id="KW-1185">Reference proteome</keyword>
<protein>
    <recommendedName>
        <fullName evidence="4">Tetratricopeptide repeat protein</fullName>
    </recommendedName>
</protein>
<dbReference type="EMBL" id="CP036261">
    <property type="protein sequence ID" value="QDS87165.1"/>
    <property type="molecule type" value="Genomic_DNA"/>
</dbReference>
<sequence length="581" mass="66179" precursor="true">MMIWITNSRYRIGLVCLLIAANAALVGCNNEAEIVRQARRKQKQQLANEAATVDHLNEAAGYISRMVELDPQAATRQINYHLNAWLEASPPEVDRQLSPMAAQRKQLFPDEFDAVRPDSDTFLPGDIDYFRRCFLLSRVANWAGDGPLHDPILAGWLADEESGLDPSQVQTLEKASRLFDWTLRNIQLQPLQFPANSPRVAPKEMPPGLVFDGPGYRQTLEECLWRGSGDGLQRSRVFLGLCQQAGLDACMLAIKQPDRDSVVPWLVGVRAGQQIFLFDAMIGTHVPGPGQEGIATLAQAKEDPAVLRRMKIAGLYDYPVDSSWLSKVVAFIDIPTEAFCWRMKALQQGLTGDARMQLTYDPESIAAWEELELIDEAQAWSIDALARRYHFAMQRAMSDDLKVYLDQQMRWGMLSPNFPLAKARWNHLSGEFDRDEDDGARILYMNLRIPDTDIENLPYDVNLQVQLNARRQPGQPQEAYDQQLRIIQAQYRQAKQAATFWLALIQFEDSRYENAATWQQKRVLGRDTQSPWGPSARYNVGRALEHLDRPDEAIEYYKTQRDPQEHGNRIRARLLSREVAE</sequence>
<dbReference type="SUPFAM" id="SSF48452">
    <property type="entry name" value="TPR-like"/>
    <property type="match status" value="1"/>
</dbReference>
<dbReference type="Proteomes" id="UP000319557">
    <property type="component" value="Chromosome"/>
</dbReference>
<dbReference type="InterPro" id="IPR011990">
    <property type="entry name" value="TPR-like_helical_dom_sf"/>
</dbReference>